<sequence>MTTENKNTTNDDGEKKDAGAGPEQWSIGEKNTPYELNEDNTAKDPLAFRDALMRDDEKRPEIEKDKDLAVHLLGEDVGKFQECLKDIVGKIKRQQENDESFDMQSSDLMRARCTVPRDPTVLYEGMRKAGLQYGPSFRLLSQVWIPEKTHLEQCRAVDEENADPVRVAGNIEIAEPGH</sequence>
<dbReference type="GeneID" id="19016484"/>
<organism evidence="3 4">
    <name type="scientific">Bathycoccus prasinos</name>
    <dbReference type="NCBI Taxonomy" id="41875"/>
    <lineage>
        <taxon>Eukaryota</taxon>
        <taxon>Viridiplantae</taxon>
        <taxon>Chlorophyta</taxon>
        <taxon>Mamiellophyceae</taxon>
        <taxon>Mamiellales</taxon>
        <taxon>Bathycoccaceae</taxon>
        <taxon>Bathycoccus</taxon>
    </lineage>
</organism>
<reference evidence="3 4" key="1">
    <citation type="submission" date="2011-10" db="EMBL/GenBank/DDBJ databases">
        <authorList>
            <person name="Genoscope - CEA"/>
        </authorList>
    </citation>
    <scope>NUCLEOTIDE SEQUENCE [LARGE SCALE GENOMIC DNA]</scope>
    <source>
        <strain evidence="3 4">RCC 1105</strain>
    </source>
</reference>
<dbReference type="RefSeq" id="XP_007513751.1">
    <property type="nucleotide sequence ID" value="XM_007513689.1"/>
</dbReference>
<evidence type="ECO:0000256" key="1">
    <source>
        <dbReference type="SAM" id="MobiDB-lite"/>
    </source>
</evidence>
<feature type="domain" description="Polyketide synthase dehydratase" evidence="2">
    <location>
        <begin position="109"/>
        <end position="164"/>
    </location>
</feature>
<evidence type="ECO:0000313" key="3">
    <source>
        <dbReference type="EMBL" id="CCO16276.1"/>
    </source>
</evidence>
<proteinExistence type="predicted"/>
<protein>
    <recommendedName>
        <fullName evidence="2">Polyketide synthase dehydratase domain-containing protein</fullName>
    </recommendedName>
</protein>
<accession>K8EE29</accession>
<dbReference type="Gene3D" id="3.10.129.110">
    <property type="entry name" value="Polyketide synthase dehydratase"/>
    <property type="match status" value="1"/>
</dbReference>
<keyword evidence="4" id="KW-1185">Reference proteome</keyword>
<feature type="region of interest" description="Disordered" evidence="1">
    <location>
        <begin position="1"/>
        <end position="45"/>
    </location>
</feature>
<dbReference type="OrthoDB" id="495172at2759"/>
<dbReference type="Proteomes" id="UP000198341">
    <property type="component" value="Chromosome 4"/>
</dbReference>
<evidence type="ECO:0000313" key="4">
    <source>
        <dbReference type="Proteomes" id="UP000198341"/>
    </source>
</evidence>
<dbReference type="eggNOG" id="ENOG502SBD5">
    <property type="taxonomic scope" value="Eukaryota"/>
</dbReference>
<evidence type="ECO:0000259" key="2">
    <source>
        <dbReference type="Pfam" id="PF14765"/>
    </source>
</evidence>
<dbReference type="Pfam" id="PF14765">
    <property type="entry name" value="PS-DH"/>
    <property type="match status" value="1"/>
</dbReference>
<dbReference type="InterPro" id="IPR049551">
    <property type="entry name" value="PKS_DH_C"/>
</dbReference>
<dbReference type="InterPro" id="IPR042104">
    <property type="entry name" value="PKS_dehydratase_sf"/>
</dbReference>
<name>K8EE29_9CHLO</name>
<dbReference type="KEGG" id="bpg:Bathy04g04580"/>
<gene>
    <name evidence="3" type="ORF">Bathy04g04580</name>
</gene>
<dbReference type="AlphaFoldDB" id="K8EE29"/>
<dbReference type="EMBL" id="FO082275">
    <property type="protein sequence ID" value="CCO16276.1"/>
    <property type="molecule type" value="Genomic_DNA"/>
</dbReference>
<feature type="compositionally biased region" description="Polar residues" evidence="1">
    <location>
        <begin position="1"/>
        <end position="10"/>
    </location>
</feature>